<comment type="caution">
    <text evidence="2">The sequence shown here is derived from an EMBL/GenBank/DDBJ whole genome shotgun (WGS) entry which is preliminary data.</text>
</comment>
<dbReference type="PANTHER" id="PTHR30231:SF41">
    <property type="entry name" value="DNA POLYMERASE III SUBUNIT EPSILON"/>
    <property type="match status" value="1"/>
</dbReference>
<feature type="domain" description="Exonuclease" evidence="1">
    <location>
        <begin position="29"/>
        <end position="150"/>
    </location>
</feature>
<gene>
    <name evidence="2" type="ORF">ACFQ07_05790</name>
</gene>
<dbReference type="Proteomes" id="UP001597083">
    <property type="component" value="Unassembled WGS sequence"/>
</dbReference>
<evidence type="ECO:0000313" key="2">
    <source>
        <dbReference type="EMBL" id="MFD0851720.1"/>
    </source>
</evidence>
<dbReference type="InterPro" id="IPR012337">
    <property type="entry name" value="RNaseH-like_sf"/>
</dbReference>
<sequence>MTTSASDSPPTHAVQGTLDDLGTPLVDVTFVVVDLETTGGSPAESAITEIGAVKVKGGEHLGDFGTLVDPGGEIPPFITALTGITQAMVVKAPKMDQVLPAFLEFARGSVLVAHNARFDTGFLKAACAELGYAWPAFPVIDTVDLARRVL</sequence>
<keyword evidence="2" id="KW-0378">Hydrolase</keyword>
<dbReference type="NCBIfam" id="TIGR00573">
    <property type="entry name" value="dnaq"/>
    <property type="match status" value="1"/>
</dbReference>
<organism evidence="2 3">
    <name type="scientific">Actinomadura adrarensis</name>
    <dbReference type="NCBI Taxonomy" id="1819600"/>
    <lineage>
        <taxon>Bacteria</taxon>
        <taxon>Bacillati</taxon>
        <taxon>Actinomycetota</taxon>
        <taxon>Actinomycetes</taxon>
        <taxon>Streptosporangiales</taxon>
        <taxon>Thermomonosporaceae</taxon>
        <taxon>Actinomadura</taxon>
    </lineage>
</organism>
<dbReference type="EMBL" id="JBHTIR010000722">
    <property type="protein sequence ID" value="MFD0851720.1"/>
    <property type="molecule type" value="Genomic_DNA"/>
</dbReference>
<name>A0ABW3CB91_9ACTN</name>
<dbReference type="InterPro" id="IPR006054">
    <property type="entry name" value="DnaQ"/>
</dbReference>
<keyword evidence="2" id="KW-0269">Exonuclease</keyword>
<keyword evidence="2" id="KW-0540">Nuclease</keyword>
<evidence type="ECO:0000313" key="3">
    <source>
        <dbReference type="Proteomes" id="UP001597083"/>
    </source>
</evidence>
<dbReference type="Gene3D" id="3.30.420.10">
    <property type="entry name" value="Ribonuclease H-like superfamily/Ribonuclease H"/>
    <property type="match status" value="1"/>
</dbReference>
<dbReference type="CDD" id="cd06127">
    <property type="entry name" value="DEDDh"/>
    <property type="match status" value="1"/>
</dbReference>
<dbReference type="GO" id="GO:0004527">
    <property type="term" value="F:exonuclease activity"/>
    <property type="evidence" value="ECO:0007669"/>
    <property type="project" value="UniProtKB-KW"/>
</dbReference>
<reference evidence="3" key="1">
    <citation type="journal article" date="2019" name="Int. J. Syst. Evol. Microbiol.">
        <title>The Global Catalogue of Microorganisms (GCM) 10K type strain sequencing project: providing services to taxonomists for standard genome sequencing and annotation.</title>
        <authorList>
            <consortium name="The Broad Institute Genomics Platform"/>
            <consortium name="The Broad Institute Genome Sequencing Center for Infectious Disease"/>
            <person name="Wu L."/>
            <person name="Ma J."/>
        </authorList>
    </citation>
    <scope>NUCLEOTIDE SEQUENCE [LARGE SCALE GENOMIC DNA]</scope>
    <source>
        <strain evidence="3">JCM 31696</strain>
    </source>
</reference>
<proteinExistence type="predicted"/>
<dbReference type="PANTHER" id="PTHR30231">
    <property type="entry name" value="DNA POLYMERASE III SUBUNIT EPSILON"/>
    <property type="match status" value="1"/>
</dbReference>
<dbReference type="InterPro" id="IPR013520">
    <property type="entry name" value="Ribonucl_H"/>
</dbReference>
<accession>A0ABW3CB91</accession>
<dbReference type="SUPFAM" id="SSF53098">
    <property type="entry name" value="Ribonuclease H-like"/>
    <property type="match status" value="1"/>
</dbReference>
<dbReference type="Pfam" id="PF00929">
    <property type="entry name" value="RNase_T"/>
    <property type="match status" value="1"/>
</dbReference>
<dbReference type="SMART" id="SM00479">
    <property type="entry name" value="EXOIII"/>
    <property type="match status" value="1"/>
</dbReference>
<feature type="non-terminal residue" evidence="2">
    <location>
        <position position="150"/>
    </location>
</feature>
<dbReference type="InterPro" id="IPR036397">
    <property type="entry name" value="RNaseH_sf"/>
</dbReference>
<protein>
    <submittedName>
        <fullName evidence="2">Exonuclease domain-containing protein</fullName>
    </submittedName>
</protein>
<evidence type="ECO:0000259" key="1">
    <source>
        <dbReference type="SMART" id="SM00479"/>
    </source>
</evidence>
<keyword evidence="3" id="KW-1185">Reference proteome</keyword>